<comment type="function">
    <text evidence="5">Effector that suppresses plant defense responses during pathogen infection.</text>
</comment>
<evidence type="ECO:0000313" key="6">
    <source>
        <dbReference type="EMBL" id="GMF58911.1"/>
    </source>
</evidence>
<dbReference type="AlphaFoldDB" id="A0A9W6Y842"/>
<dbReference type="Pfam" id="PF16810">
    <property type="entry name" value="RXLR"/>
    <property type="match status" value="1"/>
</dbReference>
<proteinExistence type="inferred from homology"/>
<evidence type="ECO:0000256" key="4">
    <source>
        <dbReference type="ARBA" id="ARBA00022729"/>
    </source>
</evidence>
<accession>A0A9W6Y842</accession>
<organism evidence="6 7">
    <name type="scientific">Phytophthora fragariaefolia</name>
    <dbReference type="NCBI Taxonomy" id="1490495"/>
    <lineage>
        <taxon>Eukaryota</taxon>
        <taxon>Sar</taxon>
        <taxon>Stramenopiles</taxon>
        <taxon>Oomycota</taxon>
        <taxon>Peronosporomycetes</taxon>
        <taxon>Peronosporales</taxon>
        <taxon>Peronosporaceae</taxon>
        <taxon>Phytophthora</taxon>
    </lineage>
</organism>
<name>A0A9W6Y842_9STRA</name>
<dbReference type="GO" id="GO:0005576">
    <property type="term" value="C:extracellular region"/>
    <property type="evidence" value="ECO:0007669"/>
    <property type="project" value="UniProtKB-SubCell"/>
</dbReference>
<comment type="subcellular location">
    <subcellularLocation>
        <location evidence="1 5">Secreted</location>
    </subcellularLocation>
</comment>
<evidence type="ECO:0000256" key="2">
    <source>
        <dbReference type="ARBA" id="ARBA00010400"/>
    </source>
</evidence>
<dbReference type="Proteomes" id="UP001165121">
    <property type="component" value="Unassembled WGS sequence"/>
</dbReference>
<gene>
    <name evidence="6" type="ORF">Pfra01_002541300</name>
</gene>
<comment type="caution">
    <text evidence="6">The sequence shown here is derived from an EMBL/GenBank/DDBJ whole genome shotgun (WGS) entry which is preliminary data.</text>
</comment>
<dbReference type="EMBL" id="BSXT01004774">
    <property type="protein sequence ID" value="GMF58911.1"/>
    <property type="molecule type" value="Genomic_DNA"/>
</dbReference>
<dbReference type="InterPro" id="IPR031825">
    <property type="entry name" value="RXLR"/>
</dbReference>
<dbReference type="OrthoDB" id="126513at2759"/>
<keyword evidence="4" id="KW-0732">Signal</keyword>
<comment type="domain">
    <text evidence="5">The RxLR-dEER motif acts to carry the protein into the host cell cytoplasm through binding to cell surface phosphatidylinositol-3-phosphate.</text>
</comment>
<comment type="similarity">
    <text evidence="2 5">Belongs to the RxLR effector family.</text>
</comment>
<keyword evidence="7" id="KW-1185">Reference proteome</keyword>
<evidence type="ECO:0000256" key="5">
    <source>
        <dbReference type="RuleBase" id="RU367124"/>
    </source>
</evidence>
<sequence length="320" mass="35614">MTGGRPARIATDTTEAVLDASAPLGISGFEYVYKDSDTLSYRRCGPQLVVTTDCYNGAVRYVYHSEAAPLIPPVSILTLQFAFMCSSLQVQLRRNPMRLSQVLVIAAASILFASEAIAVTMDSNQAKISTVARGGSRQRFLRSYKKTVEDDSDDLDEERVRTTALETLAKSWAAGADLNINKSLRVDENAGEERNWVNEFKALFDASRLSRRDVKKALKNQDFVPELYKKWDKHPVGDISKTVKADMFHPREKELLVDYLNKVREGPASSTVNKSGKKSVGYQLNQREAAAVNAEGILIRKIERLNSKGKYVEKVDDAAQ</sequence>
<keyword evidence="3 5" id="KW-0964">Secreted</keyword>
<evidence type="ECO:0000256" key="3">
    <source>
        <dbReference type="ARBA" id="ARBA00022525"/>
    </source>
</evidence>
<evidence type="ECO:0000256" key="1">
    <source>
        <dbReference type="ARBA" id="ARBA00004613"/>
    </source>
</evidence>
<protein>
    <recommendedName>
        <fullName evidence="5">RxLR effector protein</fullName>
    </recommendedName>
</protein>
<reference evidence="6" key="1">
    <citation type="submission" date="2023-04" db="EMBL/GenBank/DDBJ databases">
        <title>Phytophthora fragariaefolia NBRC 109709.</title>
        <authorList>
            <person name="Ichikawa N."/>
            <person name="Sato H."/>
            <person name="Tonouchi N."/>
        </authorList>
    </citation>
    <scope>NUCLEOTIDE SEQUENCE</scope>
    <source>
        <strain evidence="6">NBRC 109709</strain>
    </source>
</reference>
<evidence type="ECO:0000313" key="7">
    <source>
        <dbReference type="Proteomes" id="UP001165121"/>
    </source>
</evidence>